<name>A0A9Q0H3G6_9MAGN</name>
<dbReference type="GO" id="GO:0009706">
    <property type="term" value="C:chloroplast inner membrane"/>
    <property type="evidence" value="ECO:0007669"/>
    <property type="project" value="TreeGrafter"/>
</dbReference>
<dbReference type="EMBL" id="JAMYWD010000010">
    <property type="protein sequence ID" value="KAJ4957400.1"/>
    <property type="molecule type" value="Genomic_DNA"/>
</dbReference>
<organism evidence="2 3">
    <name type="scientific">Protea cynaroides</name>
    <dbReference type="NCBI Taxonomy" id="273540"/>
    <lineage>
        <taxon>Eukaryota</taxon>
        <taxon>Viridiplantae</taxon>
        <taxon>Streptophyta</taxon>
        <taxon>Embryophyta</taxon>
        <taxon>Tracheophyta</taxon>
        <taxon>Spermatophyta</taxon>
        <taxon>Magnoliopsida</taxon>
        <taxon>Proteales</taxon>
        <taxon>Proteaceae</taxon>
        <taxon>Protea</taxon>
    </lineage>
</organism>
<dbReference type="PANTHER" id="PTHR34048:SF3">
    <property type="entry name" value="LOW-DENSITY RECEPTOR-LIKE PROTEIN"/>
    <property type="match status" value="1"/>
</dbReference>
<reference evidence="2" key="1">
    <citation type="journal article" date="2023" name="Plant J.">
        <title>The genome of the king protea, Protea cynaroides.</title>
        <authorList>
            <person name="Chang J."/>
            <person name="Duong T.A."/>
            <person name="Schoeman C."/>
            <person name="Ma X."/>
            <person name="Roodt D."/>
            <person name="Barker N."/>
            <person name="Li Z."/>
            <person name="Van de Peer Y."/>
            <person name="Mizrachi E."/>
        </authorList>
    </citation>
    <scope>NUCLEOTIDE SEQUENCE</scope>
    <source>
        <tissue evidence="2">Young leaves</tissue>
    </source>
</reference>
<dbReference type="InterPro" id="IPR040377">
    <property type="entry name" value="Ssl2009-like"/>
</dbReference>
<dbReference type="PANTHER" id="PTHR34048">
    <property type="entry name" value="LOW-DENSITY RECEPTOR-LIKE PROTEIN"/>
    <property type="match status" value="1"/>
</dbReference>
<keyword evidence="1" id="KW-0472">Membrane</keyword>
<keyword evidence="3" id="KW-1185">Reference proteome</keyword>
<proteinExistence type="predicted"/>
<keyword evidence="1" id="KW-1133">Transmembrane helix</keyword>
<evidence type="ECO:0000256" key="1">
    <source>
        <dbReference type="SAM" id="Phobius"/>
    </source>
</evidence>
<evidence type="ECO:0000313" key="2">
    <source>
        <dbReference type="EMBL" id="KAJ4957400.1"/>
    </source>
</evidence>
<evidence type="ECO:0000313" key="3">
    <source>
        <dbReference type="Proteomes" id="UP001141806"/>
    </source>
</evidence>
<keyword evidence="1" id="KW-0812">Transmembrane</keyword>
<dbReference type="OrthoDB" id="2020464at2759"/>
<feature type="transmembrane region" description="Helical" evidence="1">
    <location>
        <begin position="66"/>
        <end position="85"/>
    </location>
</feature>
<accession>A0A9Q0H3G6</accession>
<comment type="caution">
    <text evidence="2">The sequence shown here is derived from an EMBL/GenBank/DDBJ whole genome shotgun (WGS) entry which is preliminary data.</text>
</comment>
<protein>
    <submittedName>
        <fullName evidence="2">Uncharacterized protein</fullName>
    </submittedName>
</protein>
<dbReference type="Proteomes" id="UP001141806">
    <property type="component" value="Unassembled WGS sequence"/>
</dbReference>
<sequence>MATSCTSVIGGSHFKTCELRSTKLSSSGHPVRLAFQKKKSNQSGSNRRLSVCAEYSDGGRGGGGDFISGFLLGGAVIGTLGYIFAPQIRRAVLNEDEDGFQRARRPIYYDGGLEKTRETLNAKISQLNSAIDKVSSRLKGGNNAVNEQMETDAEVEATL</sequence>
<gene>
    <name evidence="2" type="ORF">NE237_024511</name>
</gene>
<dbReference type="AlphaFoldDB" id="A0A9Q0H3G6"/>
<dbReference type="GO" id="GO:0009535">
    <property type="term" value="C:chloroplast thylakoid membrane"/>
    <property type="evidence" value="ECO:0007669"/>
    <property type="project" value="TreeGrafter"/>
</dbReference>